<dbReference type="Proteomes" id="UP001597101">
    <property type="component" value="Unassembled WGS sequence"/>
</dbReference>
<evidence type="ECO:0000256" key="2">
    <source>
        <dbReference type="ARBA" id="ARBA00023002"/>
    </source>
</evidence>
<reference evidence="5" key="1">
    <citation type="journal article" date="2019" name="Int. J. Syst. Evol. Microbiol.">
        <title>The Global Catalogue of Microorganisms (GCM) 10K type strain sequencing project: providing services to taxonomists for standard genome sequencing and annotation.</title>
        <authorList>
            <consortium name="The Broad Institute Genomics Platform"/>
            <consortium name="The Broad Institute Genome Sequencing Center for Infectious Disease"/>
            <person name="Wu L."/>
            <person name="Ma J."/>
        </authorList>
    </citation>
    <scope>NUCLEOTIDE SEQUENCE [LARGE SCALE GENOMIC DNA]</scope>
    <source>
        <strain evidence="5">CCUG 60023</strain>
    </source>
</reference>
<dbReference type="InterPro" id="IPR014189">
    <property type="entry name" value="Quinone_OxRdtase_PIG3"/>
</dbReference>
<evidence type="ECO:0000259" key="3">
    <source>
        <dbReference type="SMART" id="SM00829"/>
    </source>
</evidence>
<feature type="domain" description="Enoyl reductase (ER)" evidence="3">
    <location>
        <begin position="17"/>
        <end position="330"/>
    </location>
</feature>
<dbReference type="InterPro" id="IPR020843">
    <property type="entry name" value="ER"/>
</dbReference>
<keyword evidence="1" id="KW-0521">NADP</keyword>
<keyword evidence="5" id="KW-1185">Reference proteome</keyword>
<dbReference type="NCBIfam" id="TIGR02824">
    <property type="entry name" value="quinone_pig3"/>
    <property type="match status" value="1"/>
</dbReference>
<dbReference type="CDD" id="cd05276">
    <property type="entry name" value="p53_inducible_oxidoreductase"/>
    <property type="match status" value="1"/>
</dbReference>
<dbReference type="InterPro" id="IPR013149">
    <property type="entry name" value="ADH-like_C"/>
</dbReference>
<evidence type="ECO:0000313" key="5">
    <source>
        <dbReference type="Proteomes" id="UP001597101"/>
    </source>
</evidence>
<dbReference type="InterPro" id="IPR013154">
    <property type="entry name" value="ADH-like_N"/>
</dbReference>
<comment type="caution">
    <text evidence="4">The sequence shown here is derived from an EMBL/GenBank/DDBJ whole genome shotgun (WGS) entry which is preliminary data.</text>
</comment>
<proteinExistence type="predicted"/>
<dbReference type="RefSeq" id="WP_377211013.1">
    <property type="nucleotide sequence ID" value="NZ_JBHTJV010000002.1"/>
</dbReference>
<dbReference type="InterPro" id="IPR011032">
    <property type="entry name" value="GroES-like_sf"/>
</dbReference>
<accession>A0ABW3FBS8</accession>
<keyword evidence="2" id="KW-0560">Oxidoreductase</keyword>
<dbReference type="Pfam" id="PF00107">
    <property type="entry name" value="ADH_zinc_N"/>
    <property type="match status" value="1"/>
</dbReference>
<dbReference type="SUPFAM" id="SSF50129">
    <property type="entry name" value="GroES-like"/>
    <property type="match status" value="1"/>
</dbReference>
<dbReference type="PANTHER" id="PTHR48106">
    <property type="entry name" value="QUINONE OXIDOREDUCTASE PIG3-RELATED"/>
    <property type="match status" value="1"/>
</dbReference>
<protein>
    <submittedName>
        <fullName evidence="4">NAD(P)H-quinone oxidoreductase</fullName>
    </submittedName>
</protein>
<evidence type="ECO:0000256" key="1">
    <source>
        <dbReference type="ARBA" id="ARBA00022857"/>
    </source>
</evidence>
<organism evidence="4 5">
    <name type="scientific">Pseudahrensia aquimaris</name>
    <dbReference type="NCBI Taxonomy" id="744461"/>
    <lineage>
        <taxon>Bacteria</taxon>
        <taxon>Pseudomonadati</taxon>
        <taxon>Pseudomonadota</taxon>
        <taxon>Alphaproteobacteria</taxon>
        <taxon>Hyphomicrobiales</taxon>
        <taxon>Ahrensiaceae</taxon>
        <taxon>Pseudahrensia</taxon>
    </lineage>
</organism>
<dbReference type="SMART" id="SM00829">
    <property type="entry name" value="PKS_ER"/>
    <property type="match status" value="1"/>
</dbReference>
<dbReference type="EMBL" id="JBHTJV010000002">
    <property type="protein sequence ID" value="MFD0915163.1"/>
    <property type="molecule type" value="Genomic_DNA"/>
</dbReference>
<sequence length="332" mass="34859">MAELPTSMTAISIREPGGPDVLVPIALPVPAPSKGEVLIAVKAAGVNRPDVLQRLGGYPPPPGAPETPGLEISGEVVALGEGVSQWQNGDAVCALVSGGGYAEYAVADAGHCLAIPKGFSHNQAAALPETVFTVWHNVFQRGGLKSGESFLVHGGTSGIGTVAIQLAKARGATVFATAGSEEKCAACLDLGADLAINYRNEDFVERVKDATDGKGVDLTLDMVGGSYIQRNIIAAAMDGRIVQIAFLGGPKAEVNFTQLMLKRLTLTGSTLRARSREFKEALAQEVQREVWPLIETDKFAPVMHAEFPLVEAAKAHAMMEESKHVGKIVLSV</sequence>
<evidence type="ECO:0000313" key="4">
    <source>
        <dbReference type="EMBL" id="MFD0915163.1"/>
    </source>
</evidence>
<dbReference type="Gene3D" id="3.40.50.720">
    <property type="entry name" value="NAD(P)-binding Rossmann-like Domain"/>
    <property type="match status" value="1"/>
</dbReference>
<dbReference type="Pfam" id="PF08240">
    <property type="entry name" value="ADH_N"/>
    <property type="match status" value="1"/>
</dbReference>
<dbReference type="PANTHER" id="PTHR48106:SF8">
    <property type="entry name" value="OS02G0805600 PROTEIN"/>
    <property type="match status" value="1"/>
</dbReference>
<dbReference type="Gene3D" id="3.90.180.10">
    <property type="entry name" value="Medium-chain alcohol dehydrogenases, catalytic domain"/>
    <property type="match status" value="1"/>
</dbReference>
<dbReference type="InterPro" id="IPR036291">
    <property type="entry name" value="NAD(P)-bd_dom_sf"/>
</dbReference>
<dbReference type="SUPFAM" id="SSF51735">
    <property type="entry name" value="NAD(P)-binding Rossmann-fold domains"/>
    <property type="match status" value="1"/>
</dbReference>
<gene>
    <name evidence="4" type="ORF">ACFQ14_01960</name>
</gene>
<name>A0ABW3FBS8_9HYPH</name>